<evidence type="ECO:0000259" key="5">
    <source>
        <dbReference type="PROSITE" id="PS51005"/>
    </source>
</evidence>
<dbReference type="GO" id="GO:0006355">
    <property type="term" value="P:regulation of DNA-templated transcription"/>
    <property type="evidence" value="ECO:0007669"/>
    <property type="project" value="InterPro"/>
</dbReference>
<feature type="domain" description="NAC" evidence="5">
    <location>
        <begin position="48"/>
        <end position="253"/>
    </location>
</feature>
<sequence length="466" mass="50971">MMSNMEGTGNMSSMLNVRGSALCGGTTNSSGSGGGATQQQQTQRVLDLPPGFRFHPTDEELVVHYLKNKVSSRPLPVPIIAEIDLYKFDPWDLPGKAICGESEWYFFTPRDRKYPNGARPNRAAGSGYWKATGTDKPISTSMAQFLSSTGGTMHYNSNGGSNIALNTQSLGSSSTLGDPRHVDLQHHTNHNIRLGVKKALVFYKGRPPKGVKTNWIMHEYRLAPDPASSKPPSFTTRRSLRLDDWVLCRIYRKSTQASRVQTGSDSNSCMDQVLTGCVGEGHIHSDEVDDSGLHIYNHHPSRQLPRYGSLGRLMMGSGMSDPFLDSLVTDQVSTSNVNHVVGTSTHNLNVPHIADSQTSWNNLTQLDCSNMSANPTNNSTTLFSRADHDSAHKRAAISNPNLSIDSMGLNIGLSSMFPSMHAHHQQQQQHQQQGICDDANSNAGEVGNSSNLKWSFGDVRSKFPFA</sequence>
<dbReference type="Pfam" id="PF02365">
    <property type="entry name" value="NAM"/>
    <property type="match status" value="2"/>
</dbReference>
<dbReference type="AlphaFoldDB" id="A0A8T2V6E5"/>
<keyword evidence="1" id="KW-0805">Transcription regulation</keyword>
<dbReference type="SUPFAM" id="SSF101941">
    <property type="entry name" value="NAC domain"/>
    <property type="match status" value="2"/>
</dbReference>
<dbReference type="GO" id="GO:0003677">
    <property type="term" value="F:DNA binding"/>
    <property type="evidence" value="ECO:0007669"/>
    <property type="project" value="InterPro"/>
</dbReference>
<name>A0A8T2V6E5_CERRI</name>
<keyword evidence="3" id="KW-0539">Nucleus</keyword>
<reference evidence="6" key="1">
    <citation type="submission" date="2021-08" db="EMBL/GenBank/DDBJ databases">
        <title>WGS assembly of Ceratopteris richardii.</title>
        <authorList>
            <person name="Marchant D.B."/>
            <person name="Chen G."/>
            <person name="Jenkins J."/>
            <person name="Shu S."/>
            <person name="Leebens-Mack J."/>
            <person name="Grimwood J."/>
            <person name="Schmutz J."/>
            <person name="Soltis P."/>
            <person name="Soltis D."/>
            <person name="Chen Z.-H."/>
        </authorList>
    </citation>
    <scope>NUCLEOTIDE SEQUENCE</scope>
    <source>
        <strain evidence="6">Whitten #5841</strain>
        <tissue evidence="6">Leaf</tissue>
    </source>
</reference>
<dbReference type="EMBL" id="CM035407">
    <property type="protein sequence ID" value="KAH7442780.1"/>
    <property type="molecule type" value="Genomic_DNA"/>
</dbReference>
<comment type="caution">
    <text evidence="6">The sequence shown here is derived from an EMBL/GenBank/DDBJ whole genome shotgun (WGS) entry which is preliminary data.</text>
</comment>
<proteinExistence type="predicted"/>
<gene>
    <name evidence="6" type="ORF">KP509_02G001600</name>
</gene>
<evidence type="ECO:0000313" key="6">
    <source>
        <dbReference type="EMBL" id="KAH7442780.1"/>
    </source>
</evidence>
<organism evidence="6 7">
    <name type="scientific">Ceratopteris richardii</name>
    <name type="common">Triangle waterfern</name>
    <dbReference type="NCBI Taxonomy" id="49495"/>
    <lineage>
        <taxon>Eukaryota</taxon>
        <taxon>Viridiplantae</taxon>
        <taxon>Streptophyta</taxon>
        <taxon>Embryophyta</taxon>
        <taxon>Tracheophyta</taxon>
        <taxon>Polypodiopsida</taxon>
        <taxon>Polypodiidae</taxon>
        <taxon>Polypodiales</taxon>
        <taxon>Pteridineae</taxon>
        <taxon>Pteridaceae</taxon>
        <taxon>Parkerioideae</taxon>
        <taxon>Ceratopteris</taxon>
    </lineage>
</organism>
<dbReference type="OrthoDB" id="1916769at2759"/>
<protein>
    <recommendedName>
        <fullName evidence="5">NAC domain-containing protein</fullName>
    </recommendedName>
</protein>
<dbReference type="InterPro" id="IPR003441">
    <property type="entry name" value="NAC-dom"/>
</dbReference>
<dbReference type="PANTHER" id="PTHR31719:SF43">
    <property type="entry name" value="NAC TRANSCRIPTION FACTOR 56"/>
    <property type="match status" value="1"/>
</dbReference>
<evidence type="ECO:0000313" key="7">
    <source>
        <dbReference type="Proteomes" id="UP000825935"/>
    </source>
</evidence>
<evidence type="ECO:0000256" key="4">
    <source>
        <dbReference type="SAM" id="MobiDB-lite"/>
    </source>
</evidence>
<dbReference type="PROSITE" id="PS51005">
    <property type="entry name" value="NAC"/>
    <property type="match status" value="1"/>
</dbReference>
<feature type="region of interest" description="Disordered" evidence="4">
    <location>
        <begin position="420"/>
        <end position="451"/>
    </location>
</feature>
<keyword evidence="7" id="KW-1185">Reference proteome</keyword>
<dbReference type="Proteomes" id="UP000825935">
    <property type="component" value="Chromosome 2"/>
</dbReference>
<evidence type="ECO:0000256" key="3">
    <source>
        <dbReference type="ARBA" id="ARBA00023242"/>
    </source>
</evidence>
<dbReference type="PANTHER" id="PTHR31719">
    <property type="entry name" value="NAC TRANSCRIPTION FACTOR 56"/>
    <property type="match status" value="1"/>
</dbReference>
<dbReference type="InterPro" id="IPR036093">
    <property type="entry name" value="NAC_dom_sf"/>
</dbReference>
<dbReference type="EMBL" id="CM035407">
    <property type="protein sequence ID" value="KAH7442781.1"/>
    <property type="molecule type" value="Genomic_DNA"/>
</dbReference>
<dbReference type="EMBL" id="CM035407">
    <property type="protein sequence ID" value="KAH7442782.1"/>
    <property type="molecule type" value="Genomic_DNA"/>
</dbReference>
<feature type="region of interest" description="Disordered" evidence="4">
    <location>
        <begin position="22"/>
        <end position="43"/>
    </location>
</feature>
<dbReference type="Gene3D" id="2.170.150.80">
    <property type="entry name" value="NAC domain"/>
    <property type="match status" value="1"/>
</dbReference>
<keyword evidence="2" id="KW-0804">Transcription</keyword>
<evidence type="ECO:0000256" key="2">
    <source>
        <dbReference type="ARBA" id="ARBA00023163"/>
    </source>
</evidence>
<evidence type="ECO:0000256" key="1">
    <source>
        <dbReference type="ARBA" id="ARBA00023015"/>
    </source>
</evidence>
<feature type="compositionally biased region" description="Polar residues" evidence="4">
    <location>
        <begin position="439"/>
        <end position="451"/>
    </location>
</feature>
<accession>A0A8T2V6E5</accession>